<keyword evidence="1" id="KW-1133">Transmembrane helix</keyword>
<dbReference type="RefSeq" id="WP_245820403.1">
    <property type="nucleotide sequence ID" value="NZ_FXZK01000001.1"/>
</dbReference>
<name>A0A238L8X5_9RHOB</name>
<dbReference type="InterPro" id="IPR028087">
    <property type="entry name" value="Tad_N"/>
</dbReference>
<dbReference type="EMBL" id="FXZK01000001">
    <property type="protein sequence ID" value="SMY06129.1"/>
    <property type="molecule type" value="Genomic_DNA"/>
</dbReference>
<organism evidence="3 4">
    <name type="scientific">Flavimaricola marinus</name>
    <dbReference type="NCBI Taxonomy" id="1819565"/>
    <lineage>
        <taxon>Bacteria</taxon>
        <taxon>Pseudomonadati</taxon>
        <taxon>Pseudomonadota</taxon>
        <taxon>Alphaproteobacteria</taxon>
        <taxon>Rhodobacterales</taxon>
        <taxon>Paracoccaceae</taxon>
        <taxon>Flavimaricola</taxon>
    </lineage>
</organism>
<dbReference type="AlphaFoldDB" id="A0A238L8X5"/>
<evidence type="ECO:0000313" key="4">
    <source>
        <dbReference type="Proteomes" id="UP000201613"/>
    </source>
</evidence>
<evidence type="ECO:0000313" key="3">
    <source>
        <dbReference type="EMBL" id="SMY06129.1"/>
    </source>
</evidence>
<dbReference type="Proteomes" id="UP000201613">
    <property type="component" value="Unassembled WGS sequence"/>
</dbReference>
<protein>
    <recommendedName>
        <fullName evidence="2">Putative Flp pilus-assembly TadG-like N-terminal domain-containing protein</fullName>
    </recommendedName>
</protein>
<keyword evidence="4" id="KW-1185">Reference proteome</keyword>
<gene>
    <name evidence="3" type="ORF">LOM8899_00250</name>
</gene>
<keyword evidence="1" id="KW-0472">Membrane</keyword>
<feature type="transmembrane region" description="Helical" evidence="1">
    <location>
        <begin position="26"/>
        <end position="46"/>
    </location>
</feature>
<evidence type="ECO:0000259" key="2">
    <source>
        <dbReference type="Pfam" id="PF13400"/>
    </source>
</evidence>
<dbReference type="Pfam" id="PF13400">
    <property type="entry name" value="Tad"/>
    <property type="match status" value="1"/>
</dbReference>
<accession>A0A238L8X5</accession>
<proteinExistence type="predicted"/>
<sequence>MTQRPSYPCERRGRTWSELRRNEDGALLIFAAMALTVLLGLIALSFDLGRVAITQTELQSYADSVALAAAGELDGKDDAITRARAAANLIADSQTFGNSNNSLQGATDFTLTFLSALPGNDTAATTAVTTDPNEAVYARVDVNSAEVDLTFAAAFAFLNQSDPMQNEVDATAVAGYTQYACDVTPLMFCLPNSSYTAEDHVGHMIHLRAGGQGAAWGPGNFGFLDPHTAAVDNGGPCAGLSGVRLDACLIGAIGSVTQCFRVNGVDTLPGQRAGIEDAIFNVRFDMYGSIMNGERNNPLYAPAPNVIKGLVRNSPGGGGNGNGGGGGGNACVGQNPSVSPDTVGIPRDDCFALGTCTGRFGDGVWTDGRANYVDVNYGGTDPHPLALTRYEYYLAEIQAAGGGGSSAPILSGLSETGRPQCSSHQSNDPERRLVIAAAIDCAANPINGAEVGVPVEEFFRLFLTEPVSNDGASPASLEIHVEVVGPAGGDGAGVGNQDGIFRDVVQLYR</sequence>
<feature type="domain" description="Putative Flp pilus-assembly TadG-like N-terminal" evidence="2">
    <location>
        <begin position="25"/>
        <end position="71"/>
    </location>
</feature>
<keyword evidence="1" id="KW-0812">Transmembrane</keyword>
<reference evidence="4" key="1">
    <citation type="submission" date="2017-05" db="EMBL/GenBank/DDBJ databases">
        <authorList>
            <person name="Rodrigo-Torres L."/>
            <person name="Arahal R. D."/>
            <person name="Lucena T."/>
        </authorList>
    </citation>
    <scope>NUCLEOTIDE SEQUENCE [LARGE SCALE GENOMIC DNA]</scope>
    <source>
        <strain evidence="4">CECT 8899</strain>
    </source>
</reference>
<evidence type="ECO:0000256" key="1">
    <source>
        <dbReference type="SAM" id="Phobius"/>
    </source>
</evidence>